<sequence>MEAGQRLRPSSRATIGMALPKKAPYKPNFDQIVSRVVEAGLVRKWFGDILFSSRKRGSDDTQERGAGALSLDNLQLQHISIQTTTSNGQIADGQRIRVYQRMCHFVCRIHSCYESWRTRCHITLLDVVCGPNTCAPQPLKRAILTNNVAQFSHALTPLIEIFFATNHMNPAWWLTKNQLDLLNIEQTHPGLRSIIEKGAFTVKRTKKAFSRKSVGRTLEQTINADAASRQTEIVLLTMR</sequence>
<evidence type="ECO:0000313" key="1">
    <source>
        <dbReference type="EMBL" id="KAK4322460.1"/>
    </source>
</evidence>
<evidence type="ECO:0000313" key="2">
    <source>
        <dbReference type="Proteomes" id="UP001292094"/>
    </source>
</evidence>
<name>A0AAE1UKR7_9EUCA</name>
<gene>
    <name evidence="1" type="ORF">Pmani_006800</name>
</gene>
<accession>A0AAE1UKR7</accession>
<keyword evidence="2" id="KW-1185">Reference proteome</keyword>
<reference evidence="1" key="1">
    <citation type="submission" date="2023-11" db="EMBL/GenBank/DDBJ databases">
        <title>Genome assemblies of two species of porcelain crab, Petrolisthes cinctipes and Petrolisthes manimaculis (Anomura: Porcellanidae).</title>
        <authorList>
            <person name="Angst P."/>
        </authorList>
    </citation>
    <scope>NUCLEOTIDE SEQUENCE</scope>
    <source>
        <strain evidence="1">PB745_02</strain>
        <tissue evidence="1">Gill</tissue>
    </source>
</reference>
<dbReference type="EMBL" id="JAWZYT010000517">
    <property type="protein sequence ID" value="KAK4322460.1"/>
    <property type="molecule type" value="Genomic_DNA"/>
</dbReference>
<organism evidence="1 2">
    <name type="scientific">Petrolisthes manimaculis</name>
    <dbReference type="NCBI Taxonomy" id="1843537"/>
    <lineage>
        <taxon>Eukaryota</taxon>
        <taxon>Metazoa</taxon>
        <taxon>Ecdysozoa</taxon>
        <taxon>Arthropoda</taxon>
        <taxon>Crustacea</taxon>
        <taxon>Multicrustacea</taxon>
        <taxon>Malacostraca</taxon>
        <taxon>Eumalacostraca</taxon>
        <taxon>Eucarida</taxon>
        <taxon>Decapoda</taxon>
        <taxon>Pleocyemata</taxon>
        <taxon>Anomura</taxon>
        <taxon>Galatheoidea</taxon>
        <taxon>Porcellanidae</taxon>
        <taxon>Petrolisthes</taxon>
    </lineage>
</organism>
<dbReference type="Proteomes" id="UP001292094">
    <property type="component" value="Unassembled WGS sequence"/>
</dbReference>
<protein>
    <submittedName>
        <fullName evidence="1">Uncharacterized protein</fullName>
    </submittedName>
</protein>
<proteinExistence type="predicted"/>
<comment type="caution">
    <text evidence="1">The sequence shown here is derived from an EMBL/GenBank/DDBJ whole genome shotgun (WGS) entry which is preliminary data.</text>
</comment>
<dbReference type="AlphaFoldDB" id="A0AAE1UKR7"/>